<proteinExistence type="predicted"/>
<gene>
    <name evidence="1" type="ORF">GCM10007384_26040</name>
</gene>
<comment type="caution">
    <text evidence="1">The sequence shown here is derived from an EMBL/GenBank/DDBJ whole genome shotgun (WGS) entry which is preliminary data.</text>
</comment>
<evidence type="ECO:0000313" key="1">
    <source>
        <dbReference type="EMBL" id="GGX23620.1"/>
    </source>
</evidence>
<protein>
    <submittedName>
        <fullName evidence="1">Uncharacterized protein</fullName>
    </submittedName>
</protein>
<dbReference type="AlphaFoldDB" id="A0A918JVM4"/>
<evidence type="ECO:0000313" key="2">
    <source>
        <dbReference type="Proteomes" id="UP000601108"/>
    </source>
</evidence>
<keyword evidence="2" id="KW-1185">Reference proteome</keyword>
<dbReference type="Proteomes" id="UP000601108">
    <property type="component" value="Unassembled WGS sequence"/>
</dbReference>
<sequence length="82" mass="9221">MKTAGIHVLLHTDDKDHALHCTVCDHAIIYNATPLIFSDSQDFTINIIEPVAQREITKNYRFIISNTIGSDQLFSRPPPSTL</sequence>
<accession>A0A918JVM4</accession>
<dbReference type="EMBL" id="BMWS01000017">
    <property type="protein sequence ID" value="GGX23620.1"/>
    <property type="molecule type" value="Genomic_DNA"/>
</dbReference>
<organism evidence="1 2">
    <name type="scientific">Aquimarina muelleri</name>
    <dbReference type="NCBI Taxonomy" id="279356"/>
    <lineage>
        <taxon>Bacteria</taxon>
        <taxon>Pseudomonadati</taxon>
        <taxon>Bacteroidota</taxon>
        <taxon>Flavobacteriia</taxon>
        <taxon>Flavobacteriales</taxon>
        <taxon>Flavobacteriaceae</taxon>
        <taxon>Aquimarina</taxon>
    </lineage>
</organism>
<reference evidence="1 2" key="1">
    <citation type="journal article" date="2014" name="Int. J. Syst. Evol. Microbiol.">
        <title>Complete genome sequence of Corynebacterium casei LMG S-19264T (=DSM 44701T), isolated from a smear-ripened cheese.</title>
        <authorList>
            <consortium name="US DOE Joint Genome Institute (JGI-PGF)"/>
            <person name="Walter F."/>
            <person name="Albersmeier A."/>
            <person name="Kalinowski J."/>
            <person name="Ruckert C."/>
        </authorList>
    </citation>
    <scope>NUCLEOTIDE SEQUENCE [LARGE SCALE GENOMIC DNA]</scope>
    <source>
        <strain evidence="1 2">KCTC 12285</strain>
    </source>
</reference>
<name>A0A918JVM4_9FLAO</name>